<dbReference type="AlphaFoldDB" id="D9SIR0"/>
<sequence length="311" mass="34039">MTIGHTDSQTNTTLCNLSQLATLRVSGSDAHSFLQNLLSNDIREVSATQAQYSSFNTAKGRMLANFLIWRDADDYLLQLPETLADALRKKLGMYVLRAQVKITDARHEVVSLGLSGCHPALPATCLELPVMGVIESAELACRIIKIGDARFMLNCTPEQQPMLSAALDSQMTGSDTWDWLNIRAGTPVILPATQEQFVPQMVNFDLIGGINFKKGCYPGQEIVARMHYLGKPKRRMYLAHVLSAANPGDELYSEEMADQACGMIVNAAPAPTGGFDVLAVVQMTSREAHPVHLHSLQGPLLTFESLPYPLP</sequence>
<dbReference type="PIRSF" id="PIRSF006487">
    <property type="entry name" value="GcvT"/>
    <property type="match status" value="1"/>
</dbReference>
<dbReference type="InterPro" id="IPR029043">
    <property type="entry name" value="GcvT/YgfZ_C"/>
</dbReference>
<feature type="domain" description="GCVT N-terminal" evidence="1">
    <location>
        <begin position="8"/>
        <end position="116"/>
    </location>
</feature>
<dbReference type="SUPFAM" id="SSF103025">
    <property type="entry name" value="Folate-binding domain"/>
    <property type="match status" value="1"/>
</dbReference>
<organism evidence="2 3">
    <name type="scientific">Gallionella capsiferriformans (strain ES-2)</name>
    <name type="common">Gallionella ferruginea capsiferriformans (strain ES-2)</name>
    <dbReference type="NCBI Taxonomy" id="395494"/>
    <lineage>
        <taxon>Bacteria</taxon>
        <taxon>Pseudomonadati</taxon>
        <taxon>Pseudomonadota</taxon>
        <taxon>Betaproteobacteria</taxon>
        <taxon>Nitrosomonadales</taxon>
        <taxon>Gallionellaceae</taxon>
        <taxon>Gallionella</taxon>
    </lineage>
</organism>
<dbReference type="Pfam" id="PF01571">
    <property type="entry name" value="GCV_T"/>
    <property type="match status" value="1"/>
</dbReference>
<dbReference type="InterPro" id="IPR006222">
    <property type="entry name" value="GCVT_N"/>
</dbReference>
<accession>D9SIR0</accession>
<reference evidence="2 3" key="1">
    <citation type="submission" date="2010-08" db="EMBL/GenBank/DDBJ databases">
        <title>Complete sequence of Gallionella capsiferriformans ES-2.</title>
        <authorList>
            <consortium name="US DOE Joint Genome Institute"/>
            <person name="Lucas S."/>
            <person name="Copeland A."/>
            <person name="Lapidus A."/>
            <person name="Cheng J.-F."/>
            <person name="Bruce D."/>
            <person name="Goodwin L."/>
            <person name="Pitluck S."/>
            <person name="Chertkov O."/>
            <person name="Davenport K.W."/>
            <person name="Detter J.C."/>
            <person name="Han C."/>
            <person name="Tapia R."/>
            <person name="Land M."/>
            <person name="Hauser L."/>
            <person name="Chang Y.-J."/>
            <person name="Jeffries C."/>
            <person name="Kyrpides N."/>
            <person name="Ivanova N."/>
            <person name="Mikhailova N."/>
            <person name="Shelobolina E.S."/>
            <person name="Picardal F."/>
            <person name="Roden E."/>
            <person name="Emerson D."/>
            <person name="Woyke T."/>
        </authorList>
    </citation>
    <scope>NUCLEOTIDE SEQUENCE [LARGE SCALE GENOMIC DNA]</scope>
    <source>
        <strain evidence="2 3">ES-2</strain>
    </source>
</reference>
<dbReference type="InterPro" id="IPR045179">
    <property type="entry name" value="YgfZ/GcvT"/>
</dbReference>
<gene>
    <name evidence="2" type="ordered locus">Galf_2219</name>
</gene>
<evidence type="ECO:0000313" key="2">
    <source>
        <dbReference type="EMBL" id="ADL56223.1"/>
    </source>
</evidence>
<dbReference type="PANTHER" id="PTHR22602:SF0">
    <property type="entry name" value="TRANSFERASE CAF17, MITOCHONDRIAL-RELATED"/>
    <property type="match status" value="1"/>
</dbReference>
<dbReference type="EMBL" id="CP002159">
    <property type="protein sequence ID" value="ADL56223.1"/>
    <property type="molecule type" value="Genomic_DNA"/>
</dbReference>
<dbReference type="Gene3D" id="2.40.30.160">
    <property type="match status" value="1"/>
</dbReference>
<dbReference type="Gene3D" id="3.30.70.1400">
    <property type="entry name" value="Aminomethyltransferase beta-barrel domains"/>
    <property type="match status" value="1"/>
</dbReference>
<proteinExistence type="predicted"/>
<dbReference type="SUPFAM" id="SSF101790">
    <property type="entry name" value="Aminomethyltransferase beta-barrel domain"/>
    <property type="match status" value="1"/>
</dbReference>
<dbReference type="Gene3D" id="3.30.70.1630">
    <property type="match status" value="1"/>
</dbReference>
<name>D9SIR0_GALCS</name>
<dbReference type="Proteomes" id="UP000001235">
    <property type="component" value="Chromosome"/>
</dbReference>
<dbReference type="eggNOG" id="COG0354">
    <property type="taxonomic scope" value="Bacteria"/>
</dbReference>
<dbReference type="KEGG" id="gca:Galf_2219"/>
<evidence type="ECO:0000313" key="3">
    <source>
        <dbReference type="Proteomes" id="UP000001235"/>
    </source>
</evidence>
<dbReference type="InterPro" id="IPR017703">
    <property type="entry name" value="YgfZ/GCV_T_CS"/>
</dbReference>
<dbReference type="STRING" id="395494.Galf_2219"/>
<dbReference type="NCBIfam" id="TIGR03317">
    <property type="entry name" value="ygfZ_signature"/>
    <property type="match status" value="1"/>
</dbReference>
<protein>
    <submittedName>
        <fullName evidence="2">Folate-binding protein YgfZ</fullName>
    </submittedName>
</protein>
<evidence type="ECO:0000259" key="1">
    <source>
        <dbReference type="Pfam" id="PF01571"/>
    </source>
</evidence>
<dbReference type="PANTHER" id="PTHR22602">
    <property type="entry name" value="TRANSFERASE CAF17, MITOCHONDRIAL-RELATED"/>
    <property type="match status" value="1"/>
</dbReference>
<dbReference type="HOGENOM" id="CLU_007884_6_2_4"/>
<keyword evidence="3" id="KW-1185">Reference proteome</keyword>
<dbReference type="GO" id="GO:0016226">
    <property type="term" value="P:iron-sulfur cluster assembly"/>
    <property type="evidence" value="ECO:0007669"/>
    <property type="project" value="TreeGrafter"/>
</dbReference>
<dbReference type="RefSeq" id="WP_013294147.1">
    <property type="nucleotide sequence ID" value="NC_014394.1"/>
</dbReference>